<dbReference type="PANTHER" id="PTHR10174">
    <property type="entry name" value="ALPHA-TOCOPHEROL TRANSFER PROTEIN-RELATED"/>
    <property type="match status" value="1"/>
</dbReference>
<dbReference type="Pfam" id="PF00650">
    <property type="entry name" value="CRAL_TRIO"/>
    <property type="match status" value="1"/>
</dbReference>
<gene>
    <name evidence="3" type="ORF">ABMA28_005799</name>
</gene>
<feature type="domain" description="CRAL-TRIO" evidence="2">
    <location>
        <begin position="129"/>
        <end position="237"/>
    </location>
</feature>
<dbReference type="PANTHER" id="PTHR10174:SF222">
    <property type="entry name" value="GH10083P-RELATED"/>
    <property type="match status" value="1"/>
</dbReference>
<dbReference type="EMBL" id="JBEDNZ010000018">
    <property type="protein sequence ID" value="KAL0821181.1"/>
    <property type="molecule type" value="Genomic_DNA"/>
</dbReference>
<dbReference type="Gene3D" id="1.10.8.20">
    <property type="entry name" value="N-terminal domain of phosphatidylinositol transfer protein sec14p"/>
    <property type="match status" value="1"/>
</dbReference>
<dbReference type="PRINTS" id="PR00180">
    <property type="entry name" value="CRETINALDHBP"/>
</dbReference>
<evidence type="ECO:0000256" key="1">
    <source>
        <dbReference type="SAM" id="MobiDB-lite"/>
    </source>
</evidence>
<dbReference type="Proteomes" id="UP001549921">
    <property type="component" value="Unassembled WGS sequence"/>
</dbReference>
<sequence>MAEKKSQEEIEKLMVQFREWINSQPHLPKDLEDRLLMRFLHSCYYDLEKAKSAAELFFSIRAASPDLLKDRDPSSPQMQKALKIVNLAQLRVAGKRNLWIWQLNDPGLENFDYLQDARLFFLTTDAWLLNEEVLEEEDIVIMDVKDVTLKILAKFNLSIARTLSKYQQDAIPIRLKQVHVINAPSFIDKIFGLVKPFLKQGMTDMIHFHSPKSETLYKYLNKEDLPEDYGGSNGKMEDHMKGVMEVIMSKREFLTENLWKAEKKSKNKASKEAKETSFRSLDID</sequence>
<reference evidence="3 4" key="1">
    <citation type="submission" date="2024-06" db="EMBL/GenBank/DDBJ databases">
        <title>A chromosome-level genome assembly of beet webworm, Loxostege sticticalis.</title>
        <authorList>
            <person name="Zhang Y."/>
        </authorList>
    </citation>
    <scope>NUCLEOTIDE SEQUENCE [LARGE SCALE GENOMIC DNA]</scope>
    <source>
        <strain evidence="3">AQ028</strain>
        <tissue evidence="3">Male pupae</tissue>
    </source>
</reference>
<dbReference type="InterPro" id="IPR036273">
    <property type="entry name" value="CRAL/TRIO_N_dom_sf"/>
</dbReference>
<organism evidence="3 4">
    <name type="scientific">Loxostege sticticalis</name>
    <name type="common">Beet webworm moth</name>
    <dbReference type="NCBI Taxonomy" id="481309"/>
    <lineage>
        <taxon>Eukaryota</taxon>
        <taxon>Metazoa</taxon>
        <taxon>Ecdysozoa</taxon>
        <taxon>Arthropoda</taxon>
        <taxon>Hexapoda</taxon>
        <taxon>Insecta</taxon>
        <taxon>Pterygota</taxon>
        <taxon>Neoptera</taxon>
        <taxon>Endopterygota</taxon>
        <taxon>Lepidoptera</taxon>
        <taxon>Glossata</taxon>
        <taxon>Ditrysia</taxon>
        <taxon>Pyraloidea</taxon>
        <taxon>Crambidae</taxon>
        <taxon>Pyraustinae</taxon>
        <taxon>Loxostege</taxon>
    </lineage>
</organism>
<dbReference type="SUPFAM" id="SSF52087">
    <property type="entry name" value="CRAL/TRIO domain"/>
    <property type="match status" value="1"/>
</dbReference>
<evidence type="ECO:0000313" key="3">
    <source>
        <dbReference type="EMBL" id="KAL0821180.1"/>
    </source>
</evidence>
<dbReference type="SMART" id="SM00516">
    <property type="entry name" value="SEC14"/>
    <property type="match status" value="1"/>
</dbReference>
<feature type="region of interest" description="Disordered" evidence="1">
    <location>
        <begin position="263"/>
        <end position="284"/>
    </location>
</feature>
<proteinExistence type="predicted"/>
<evidence type="ECO:0000313" key="4">
    <source>
        <dbReference type="Proteomes" id="UP001549921"/>
    </source>
</evidence>
<protein>
    <recommendedName>
        <fullName evidence="2">CRAL-TRIO domain-containing protein</fullName>
    </recommendedName>
</protein>
<dbReference type="SUPFAM" id="SSF46938">
    <property type="entry name" value="CRAL/TRIO N-terminal domain"/>
    <property type="match status" value="1"/>
</dbReference>
<dbReference type="Gene3D" id="3.40.525.10">
    <property type="entry name" value="CRAL-TRIO lipid binding domain"/>
    <property type="match status" value="1"/>
</dbReference>
<dbReference type="CDD" id="cd00170">
    <property type="entry name" value="SEC14"/>
    <property type="match status" value="1"/>
</dbReference>
<evidence type="ECO:0000259" key="2">
    <source>
        <dbReference type="PROSITE" id="PS50191"/>
    </source>
</evidence>
<dbReference type="InterPro" id="IPR001251">
    <property type="entry name" value="CRAL-TRIO_dom"/>
</dbReference>
<dbReference type="EMBL" id="JBEDNZ010000018">
    <property type="protein sequence ID" value="KAL0821182.1"/>
    <property type="molecule type" value="Genomic_DNA"/>
</dbReference>
<accession>A0ABD0SMY2</accession>
<dbReference type="InterPro" id="IPR036865">
    <property type="entry name" value="CRAL-TRIO_dom_sf"/>
</dbReference>
<dbReference type="PROSITE" id="PS50191">
    <property type="entry name" value="CRAL_TRIO"/>
    <property type="match status" value="1"/>
</dbReference>
<name>A0ABD0SMY2_LOXSC</name>
<dbReference type="AlphaFoldDB" id="A0ABD0SMY2"/>
<comment type="caution">
    <text evidence="3">The sequence shown here is derived from an EMBL/GenBank/DDBJ whole genome shotgun (WGS) entry which is preliminary data.</text>
</comment>
<dbReference type="EMBL" id="JBEDNZ010000018">
    <property type="protein sequence ID" value="KAL0821180.1"/>
    <property type="molecule type" value="Genomic_DNA"/>
</dbReference>